<dbReference type="InterPro" id="IPR006685">
    <property type="entry name" value="MscS_channel_2nd"/>
</dbReference>
<dbReference type="GO" id="GO:0016020">
    <property type="term" value="C:membrane"/>
    <property type="evidence" value="ECO:0007669"/>
    <property type="project" value="UniProtKB-SubCell"/>
</dbReference>
<keyword evidence="3 6" id="KW-1133">Transmembrane helix</keyword>
<dbReference type="Gene3D" id="1.10.287.1260">
    <property type="match status" value="1"/>
</dbReference>
<keyword evidence="4 6" id="KW-0472">Membrane</keyword>
<dbReference type="Pfam" id="PF00924">
    <property type="entry name" value="MS_channel_2nd"/>
    <property type="match status" value="1"/>
</dbReference>
<dbReference type="KEGG" id="mpof:MPOR_03790"/>
<dbReference type="RefSeq" id="WP_163672236.1">
    <property type="nucleotide sequence ID" value="NZ_AP022570.1"/>
</dbReference>
<evidence type="ECO:0000256" key="4">
    <source>
        <dbReference type="ARBA" id="ARBA00023136"/>
    </source>
</evidence>
<evidence type="ECO:0000313" key="8">
    <source>
        <dbReference type="EMBL" id="BBX49353.1"/>
    </source>
</evidence>
<feature type="domain" description="Mechanosensitive ion channel MscS" evidence="7">
    <location>
        <begin position="190"/>
        <end position="256"/>
    </location>
</feature>
<dbReference type="InterPro" id="IPR010920">
    <property type="entry name" value="LSM_dom_sf"/>
</dbReference>
<evidence type="ECO:0000256" key="5">
    <source>
        <dbReference type="SAM" id="MobiDB-lite"/>
    </source>
</evidence>
<feature type="transmembrane region" description="Helical" evidence="6">
    <location>
        <begin position="174"/>
        <end position="198"/>
    </location>
</feature>
<evidence type="ECO:0000256" key="6">
    <source>
        <dbReference type="SAM" id="Phobius"/>
    </source>
</evidence>
<dbReference type="SUPFAM" id="SSF50182">
    <property type="entry name" value="Sm-like ribonucleoproteins"/>
    <property type="match status" value="1"/>
</dbReference>
<dbReference type="EMBL" id="AP022570">
    <property type="protein sequence ID" value="BBX49353.1"/>
    <property type="molecule type" value="Genomic_DNA"/>
</dbReference>
<feature type="compositionally biased region" description="Basic and acidic residues" evidence="5">
    <location>
        <begin position="384"/>
        <end position="404"/>
    </location>
</feature>
<accession>A0A6N4V5D4</accession>
<protein>
    <submittedName>
        <fullName evidence="8">Mechanosensitive ion channel protein MscS</fullName>
    </submittedName>
</protein>
<keyword evidence="9" id="KW-1185">Reference proteome</keyword>
<dbReference type="Proteomes" id="UP000466785">
    <property type="component" value="Chromosome"/>
</dbReference>
<evidence type="ECO:0000313" key="9">
    <source>
        <dbReference type="Proteomes" id="UP000466785"/>
    </source>
</evidence>
<feature type="transmembrane region" description="Helical" evidence="6">
    <location>
        <begin position="142"/>
        <end position="162"/>
    </location>
</feature>
<evidence type="ECO:0000256" key="1">
    <source>
        <dbReference type="ARBA" id="ARBA00004370"/>
    </source>
</evidence>
<dbReference type="Gene3D" id="2.30.30.60">
    <property type="match status" value="1"/>
</dbReference>
<sequence>MPESTGIESATNVASTAAWVAGAVVAAYFLGVALSWLLHRLGRRSQVLHDVADLTRRPARATLMIIAATAAVQRTASAEAGWRGWVDHLLLLALIASVTWLVASFVKVVERQMLTRFAAGGDSGLGDADRHRRKIMTQVTTLRRLAVAVIIVLGGAAALMTFPSFSDIGKTLLASAGVLSVVAGLAAQTSLGSVFAGIQIAFSGAIRVGDVVVLEDEWGRIEEITLTYVVVRVWDERRLVLPCTYFTSKPFQNWTRNATELMGTAELDVDFTVPFDGMRAELDRILQANPKWDGRVGVLQVTDAVDGVVRVRMLVSASNAGALFDLRCDVREGMVQWLQRTSPGALPRRRLEYQTETGDRRVQQNGAYRGQRQADSGLFSGSAEAERRSREFDDERQHDARRNGELAQVRYDG</sequence>
<name>A0A6N4V5D4_9MYCO</name>
<evidence type="ECO:0000256" key="3">
    <source>
        <dbReference type="ARBA" id="ARBA00022989"/>
    </source>
</evidence>
<reference evidence="8 9" key="1">
    <citation type="journal article" date="2019" name="Emerg. Microbes Infect.">
        <title>Comprehensive subspecies identification of 175 nontuberculous mycobacteria species based on 7547 genomic profiles.</title>
        <authorList>
            <person name="Matsumoto Y."/>
            <person name="Kinjo T."/>
            <person name="Motooka D."/>
            <person name="Nabeya D."/>
            <person name="Jung N."/>
            <person name="Uechi K."/>
            <person name="Horii T."/>
            <person name="Iida T."/>
            <person name="Fujita J."/>
            <person name="Nakamura S."/>
        </authorList>
    </citation>
    <scope>NUCLEOTIDE SEQUENCE [LARGE SCALE GENOMIC DNA]</scope>
    <source>
        <strain evidence="8 9">JCM 12603</strain>
    </source>
</reference>
<dbReference type="GO" id="GO:0055085">
    <property type="term" value="P:transmembrane transport"/>
    <property type="evidence" value="ECO:0007669"/>
    <property type="project" value="InterPro"/>
</dbReference>
<dbReference type="PANTHER" id="PTHR30566">
    <property type="entry name" value="YNAI-RELATED MECHANOSENSITIVE ION CHANNEL"/>
    <property type="match status" value="1"/>
</dbReference>
<evidence type="ECO:0000256" key="2">
    <source>
        <dbReference type="ARBA" id="ARBA00022692"/>
    </source>
</evidence>
<feature type="region of interest" description="Disordered" evidence="5">
    <location>
        <begin position="354"/>
        <end position="413"/>
    </location>
</feature>
<evidence type="ECO:0000259" key="7">
    <source>
        <dbReference type="Pfam" id="PF00924"/>
    </source>
</evidence>
<feature type="transmembrane region" description="Helical" evidence="6">
    <location>
        <begin position="59"/>
        <end position="76"/>
    </location>
</feature>
<keyword evidence="2 6" id="KW-0812">Transmembrane</keyword>
<dbReference type="InterPro" id="IPR023408">
    <property type="entry name" value="MscS_beta-dom_sf"/>
</dbReference>
<gene>
    <name evidence="8" type="ORF">MPOR_03790</name>
</gene>
<feature type="transmembrane region" description="Helical" evidence="6">
    <location>
        <begin position="17"/>
        <end position="38"/>
    </location>
</feature>
<organism evidence="8 9">
    <name type="scientific">Mycolicibacterium poriferae</name>
    <dbReference type="NCBI Taxonomy" id="39694"/>
    <lineage>
        <taxon>Bacteria</taxon>
        <taxon>Bacillati</taxon>
        <taxon>Actinomycetota</taxon>
        <taxon>Actinomycetes</taxon>
        <taxon>Mycobacteriales</taxon>
        <taxon>Mycobacteriaceae</taxon>
        <taxon>Mycolicibacterium</taxon>
    </lineage>
</organism>
<dbReference type="PANTHER" id="PTHR30566:SF25">
    <property type="entry name" value="INNER MEMBRANE PROTEIN"/>
    <property type="match status" value="1"/>
</dbReference>
<dbReference type="AlphaFoldDB" id="A0A6N4V5D4"/>
<proteinExistence type="predicted"/>
<comment type="subcellular location">
    <subcellularLocation>
        <location evidence="1">Membrane</location>
    </subcellularLocation>
</comment>
<feature type="transmembrane region" description="Helical" evidence="6">
    <location>
        <begin position="88"/>
        <end position="106"/>
    </location>
</feature>